<protein>
    <submittedName>
        <fullName evidence="1">Uncharacterized protein</fullName>
    </submittedName>
</protein>
<sequence length="98" mass="11649">MCRVLYRKKSVIRGTRELIMELIFYITSRGILTTLNVRNRFKKRHYHEGNILISINLECQGMPPDPQAEHEIELQNVRARHISALQCYIYDLQISHPR</sequence>
<proteinExistence type="predicted"/>
<comment type="caution">
    <text evidence="1">The sequence shown here is derived from an EMBL/GenBank/DDBJ whole genome shotgun (WGS) entry which is preliminary data.</text>
</comment>
<accession>A0A8H7U3R2</accession>
<evidence type="ECO:0000313" key="1">
    <source>
        <dbReference type="EMBL" id="KAF9816667.1"/>
    </source>
</evidence>
<gene>
    <name evidence="1" type="ORF">IEO21_03972</name>
</gene>
<dbReference type="EMBL" id="JADOXO010000054">
    <property type="protein sequence ID" value="KAF9816667.1"/>
    <property type="molecule type" value="Genomic_DNA"/>
</dbReference>
<reference evidence="1" key="2">
    <citation type="journal article" name="Front. Microbiol.">
        <title>Degradative Capacity of Two Strains of Rhodonia placenta: From Phenotype to Genotype.</title>
        <authorList>
            <person name="Kolle M."/>
            <person name="Horta M.A.C."/>
            <person name="Nowrousian M."/>
            <person name="Ohm R.A."/>
            <person name="Benz J.P."/>
            <person name="Pilgard A."/>
        </authorList>
    </citation>
    <scope>NUCLEOTIDE SEQUENCE</scope>
    <source>
        <strain evidence="1">FPRL280</strain>
    </source>
</reference>
<dbReference type="Proteomes" id="UP000639403">
    <property type="component" value="Unassembled WGS sequence"/>
</dbReference>
<dbReference type="AlphaFoldDB" id="A0A8H7U3R2"/>
<evidence type="ECO:0000313" key="2">
    <source>
        <dbReference type="Proteomes" id="UP000639403"/>
    </source>
</evidence>
<reference evidence="1" key="1">
    <citation type="submission" date="2020-11" db="EMBL/GenBank/DDBJ databases">
        <authorList>
            <person name="Koelle M."/>
            <person name="Horta M.A.C."/>
            <person name="Nowrousian M."/>
            <person name="Ohm R.A."/>
            <person name="Benz P."/>
            <person name="Pilgard A."/>
        </authorList>
    </citation>
    <scope>NUCLEOTIDE SEQUENCE</scope>
    <source>
        <strain evidence="1">FPRL280</strain>
    </source>
</reference>
<name>A0A8H7U3R2_9APHY</name>
<organism evidence="1 2">
    <name type="scientific">Rhodonia placenta</name>
    <dbReference type="NCBI Taxonomy" id="104341"/>
    <lineage>
        <taxon>Eukaryota</taxon>
        <taxon>Fungi</taxon>
        <taxon>Dikarya</taxon>
        <taxon>Basidiomycota</taxon>
        <taxon>Agaricomycotina</taxon>
        <taxon>Agaricomycetes</taxon>
        <taxon>Polyporales</taxon>
        <taxon>Adustoporiaceae</taxon>
        <taxon>Rhodonia</taxon>
    </lineage>
</organism>